<feature type="compositionally biased region" description="Basic and acidic residues" evidence="10">
    <location>
        <begin position="247"/>
        <end position="256"/>
    </location>
</feature>
<feature type="region of interest" description="Disordered" evidence="10">
    <location>
        <begin position="237"/>
        <end position="256"/>
    </location>
</feature>
<dbReference type="SMART" id="SM00967">
    <property type="entry name" value="SpoU_sub_bind"/>
    <property type="match status" value="1"/>
</dbReference>
<feature type="region of interest" description="Disordered" evidence="10">
    <location>
        <begin position="350"/>
        <end position="370"/>
    </location>
</feature>
<dbReference type="GO" id="GO:0003723">
    <property type="term" value="F:RNA binding"/>
    <property type="evidence" value="ECO:0007669"/>
    <property type="project" value="InterPro"/>
</dbReference>
<evidence type="ECO:0000259" key="11">
    <source>
        <dbReference type="SMART" id="SM00967"/>
    </source>
</evidence>
<dbReference type="InterPro" id="IPR013123">
    <property type="entry name" value="SpoU_subst-bd"/>
</dbReference>
<evidence type="ECO:0000256" key="3">
    <source>
        <dbReference type="ARBA" id="ARBA00022552"/>
    </source>
</evidence>
<evidence type="ECO:0000313" key="12">
    <source>
        <dbReference type="EMBL" id="KAF2436538.1"/>
    </source>
</evidence>
<proteinExistence type="inferred from homology"/>
<dbReference type="SUPFAM" id="SSF55315">
    <property type="entry name" value="L30e-like"/>
    <property type="match status" value="1"/>
</dbReference>
<evidence type="ECO:0000256" key="2">
    <source>
        <dbReference type="ARBA" id="ARBA00007228"/>
    </source>
</evidence>
<dbReference type="OrthoDB" id="270651at2759"/>
<organism evidence="12 13">
    <name type="scientific">Tothia fuscella</name>
    <dbReference type="NCBI Taxonomy" id="1048955"/>
    <lineage>
        <taxon>Eukaryota</taxon>
        <taxon>Fungi</taxon>
        <taxon>Dikarya</taxon>
        <taxon>Ascomycota</taxon>
        <taxon>Pezizomycotina</taxon>
        <taxon>Dothideomycetes</taxon>
        <taxon>Pleosporomycetidae</taxon>
        <taxon>Venturiales</taxon>
        <taxon>Cylindrosympodiaceae</taxon>
        <taxon>Tothia</taxon>
    </lineage>
</organism>
<dbReference type="SUPFAM" id="SSF75217">
    <property type="entry name" value="alpha/beta knot"/>
    <property type="match status" value="1"/>
</dbReference>
<feature type="domain" description="RNA 2-O ribose methyltransferase substrate binding" evidence="11">
    <location>
        <begin position="14"/>
        <end position="98"/>
    </location>
</feature>
<comment type="caution">
    <text evidence="12">The sequence shown here is derived from an EMBL/GenBank/DDBJ whole genome shotgun (WGS) entry which is preliminary data.</text>
</comment>
<protein>
    <recommendedName>
        <fullName evidence="9">rRNA methyltransferase 1, mitochondrial</fullName>
    </recommendedName>
</protein>
<reference evidence="12" key="1">
    <citation type="journal article" date="2020" name="Stud. Mycol.">
        <title>101 Dothideomycetes genomes: a test case for predicting lifestyles and emergence of pathogens.</title>
        <authorList>
            <person name="Haridas S."/>
            <person name="Albert R."/>
            <person name="Binder M."/>
            <person name="Bloem J."/>
            <person name="Labutti K."/>
            <person name="Salamov A."/>
            <person name="Andreopoulos B."/>
            <person name="Baker S."/>
            <person name="Barry K."/>
            <person name="Bills G."/>
            <person name="Bluhm B."/>
            <person name="Cannon C."/>
            <person name="Castanera R."/>
            <person name="Culley D."/>
            <person name="Daum C."/>
            <person name="Ezra D."/>
            <person name="Gonzalez J."/>
            <person name="Henrissat B."/>
            <person name="Kuo A."/>
            <person name="Liang C."/>
            <person name="Lipzen A."/>
            <person name="Lutzoni F."/>
            <person name="Magnuson J."/>
            <person name="Mondo S."/>
            <person name="Nolan M."/>
            <person name="Ohm R."/>
            <person name="Pangilinan J."/>
            <person name="Park H.-J."/>
            <person name="Ramirez L."/>
            <person name="Alfaro M."/>
            <person name="Sun H."/>
            <person name="Tritt A."/>
            <person name="Yoshinaga Y."/>
            <person name="Zwiers L.-H."/>
            <person name="Turgeon B."/>
            <person name="Goodwin S."/>
            <person name="Spatafora J."/>
            <person name="Crous P."/>
            <person name="Grigoriev I."/>
        </authorList>
    </citation>
    <scope>NUCLEOTIDE SEQUENCE</scope>
    <source>
        <strain evidence="12">CBS 130266</strain>
    </source>
</reference>
<keyword evidence="5" id="KW-0808">Transferase</keyword>
<dbReference type="GO" id="GO:0016435">
    <property type="term" value="F:rRNA (guanine) methyltransferase activity"/>
    <property type="evidence" value="ECO:0007669"/>
    <property type="project" value="TreeGrafter"/>
</dbReference>
<keyword evidence="8" id="KW-0496">Mitochondrion</keyword>
<dbReference type="InterPro" id="IPR029028">
    <property type="entry name" value="Alpha/beta_knot_MTases"/>
</dbReference>
<evidence type="ECO:0000256" key="9">
    <source>
        <dbReference type="ARBA" id="ARBA00034881"/>
    </source>
</evidence>
<comment type="subcellular location">
    <subcellularLocation>
        <location evidence="1">Mitochondrion</location>
    </subcellularLocation>
</comment>
<dbReference type="Gene3D" id="3.40.1280.10">
    <property type="match status" value="1"/>
</dbReference>
<evidence type="ECO:0000313" key="13">
    <source>
        <dbReference type="Proteomes" id="UP000800235"/>
    </source>
</evidence>
<dbReference type="AlphaFoldDB" id="A0A9P4U4Y7"/>
<keyword evidence="6" id="KW-0949">S-adenosyl-L-methionine</keyword>
<name>A0A9P4U4Y7_9PEZI</name>
<evidence type="ECO:0000256" key="10">
    <source>
        <dbReference type="SAM" id="MobiDB-lite"/>
    </source>
</evidence>
<dbReference type="InterPro" id="IPR047182">
    <property type="entry name" value="MRM1"/>
</dbReference>
<dbReference type="Pfam" id="PF00588">
    <property type="entry name" value="SpoU_methylase"/>
    <property type="match status" value="1"/>
</dbReference>
<keyword evidence="13" id="KW-1185">Reference proteome</keyword>
<dbReference type="Pfam" id="PF08032">
    <property type="entry name" value="SpoU_sub_bind"/>
    <property type="match status" value="1"/>
</dbReference>
<keyword evidence="7" id="KW-0809">Transit peptide</keyword>
<evidence type="ECO:0000256" key="7">
    <source>
        <dbReference type="ARBA" id="ARBA00022946"/>
    </source>
</evidence>
<evidence type="ECO:0000256" key="1">
    <source>
        <dbReference type="ARBA" id="ARBA00004173"/>
    </source>
</evidence>
<dbReference type="InterPro" id="IPR029026">
    <property type="entry name" value="tRNA_m1G_MTases_N"/>
</dbReference>
<dbReference type="GO" id="GO:0005739">
    <property type="term" value="C:mitochondrion"/>
    <property type="evidence" value="ECO:0007669"/>
    <property type="project" value="UniProtKB-SubCell"/>
</dbReference>
<evidence type="ECO:0000256" key="8">
    <source>
        <dbReference type="ARBA" id="ARBA00023128"/>
    </source>
</evidence>
<dbReference type="Proteomes" id="UP000800235">
    <property type="component" value="Unassembled WGS sequence"/>
</dbReference>
<keyword evidence="3" id="KW-0698">rRNA processing</keyword>
<dbReference type="PANTHER" id="PTHR46103:SF1">
    <property type="entry name" value="RRNA METHYLTRANSFERASE 1, MITOCHONDRIAL"/>
    <property type="match status" value="1"/>
</dbReference>
<gene>
    <name evidence="12" type="ORF">EJ08DRAFT_578270</name>
</gene>
<dbReference type="InterPro" id="IPR047261">
    <property type="entry name" value="MRM1_MeTrfase_dom"/>
</dbReference>
<dbReference type="CDD" id="cd18105">
    <property type="entry name" value="SpoU-like_MRM1"/>
    <property type="match status" value="1"/>
</dbReference>
<evidence type="ECO:0000256" key="4">
    <source>
        <dbReference type="ARBA" id="ARBA00022603"/>
    </source>
</evidence>
<dbReference type="InterPro" id="IPR001537">
    <property type="entry name" value="SpoU_MeTrfase"/>
</dbReference>
<dbReference type="InterPro" id="IPR029064">
    <property type="entry name" value="Ribosomal_eL30-like_sf"/>
</dbReference>
<accession>A0A9P4U4Y7</accession>
<comment type="similarity">
    <text evidence="2">Belongs to the class IV-like SAM-binding methyltransferase superfamily. RNA methyltransferase TrmH family.</text>
</comment>
<evidence type="ECO:0000256" key="6">
    <source>
        <dbReference type="ARBA" id="ARBA00022691"/>
    </source>
</evidence>
<dbReference type="PANTHER" id="PTHR46103">
    <property type="entry name" value="RRNA METHYLTRANSFERASE 1, MITOCHONDRIAL"/>
    <property type="match status" value="1"/>
</dbReference>
<dbReference type="Gene3D" id="3.30.1330.30">
    <property type="match status" value="1"/>
</dbReference>
<sequence>MPLAIPYTTAASEFLYGHSAVYAALQAKRRKLYTLYLHRRAARLNSTPSLETDIQNLANEAKINVRHVGDDWLPILDKMSGDRPHNGCVLEASALPRPPVIALGKVLYGSPLNPEKPRFTIEVAAQSQDDLNINGNPTEILSKADHFRRPFVLLIDDVLDPGNLGAIIRSAYFLGVDAIALSSRTCAPITPVALKASAGAAEALPILSIDDPAEFLRRSSAKGWKVYCGTAPNYAATHGTPSSDSTPTKDTKSWAEPHTEYTLRRDGTLIDPDFSPIRFAPTILVVGGEGKGLRSNLTQSAYAFVEIRPQINIGDFGVDSLNVSVATALLCADIIRPRPLTVKLPPKALRSKDSIETPPSGHFSPYAFED</sequence>
<dbReference type="EMBL" id="MU007010">
    <property type="protein sequence ID" value="KAF2436538.1"/>
    <property type="molecule type" value="Genomic_DNA"/>
</dbReference>
<evidence type="ECO:0000256" key="5">
    <source>
        <dbReference type="ARBA" id="ARBA00022679"/>
    </source>
</evidence>
<keyword evidence="4" id="KW-0489">Methyltransferase</keyword>